<gene>
    <name evidence="2" type="ORF">A9J31_04640</name>
</gene>
<proteinExistence type="predicted"/>
<dbReference type="EMBL" id="LZDS01000025">
    <property type="protein sequence ID" value="OBX28375.1"/>
    <property type="molecule type" value="Genomic_DNA"/>
</dbReference>
<keyword evidence="1" id="KW-1133">Transmembrane helix</keyword>
<evidence type="ECO:0000256" key="1">
    <source>
        <dbReference type="SAM" id="Phobius"/>
    </source>
</evidence>
<dbReference type="RefSeq" id="WP_067764309.1">
    <property type="nucleotide sequence ID" value="NZ_CP183909.1"/>
</dbReference>
<protein>
    <submittedName>
        <fullName evidence="2">Uncharacterized protein</fullName>
    </submittedName>
</protein>
<comment type="caution">
    <text evidence="2">The sequence shown here is derived from an EMBL/GenBank/DDBJ whole genome shotgun (WGS) entry which is preliminary data.</text>
</comment>
<dbReference type="OrthoDB" id="6710316at2"/>
<sequence>MPKVLDTTVLPARRSHSVSPTTINASMYKQEMNHPAQLLIVAVGMCIGAIFAISIAYNLHIQPTLWHIGLLTLIPVSIALLLRQVYIYTLIHMEQD</sequence>
<keyword evidence="1" id="KW-0472">Membrane</keyword>
<name>A0A1A7R7Z0_9GAMM</name>
<keyword evidence="1" id="KW-0812">Transmembrane</keyword>
<dbReference type="STRING" id="1443941.A9J31_04640"/>
<accession>A0A1A7R7Z0</accession>
<evidence type="ECO:0000313" key="2">
    <source>
        <dbReference type="EMBL" id="OBX28375.1"/>
    </source>
</evidence>
<evidence type="ECO:0000313" key="3">
    <source>
        <dbReference type="Proteomes" id="UP000185753"/>
    </source>
</evidence>
<dbReference type="Proteomes" id="UP000185753">
    <property type="component" value="Unassembled WGS sequence"/>
</dbReference>
<dbReference type="AlphaFoldDB" id="A0A1A7R7Z0"/>
<feature type="transmembrane region" description="Helical" evidence="1">
    <location>
        <begin position="65"/>
        <end position="82"/>
    </location>
</feature>
<feature type="transmembrane region" description="Helical" evidence="1">
    <location>
        <begin position="38"/>
        <end position="59"/>
    </location>
</feature>
<organism evidence="2 3">
    <name type="scientific">Acinetobacter gandensis</name>
    <dbReference type="NCBI Taxonomy" id="1443941"/>
    <lineage>
        <taxon>Bacteria</taxon>
        <taxon>Pseudomonadati</taxon>
        <taxon>Pseudomonadota</taxon>
        <taxon>Gammaproteobacteria</taxon>
        <taxon>Moraxellales</taxon>
        <taxon>Moraxellaceae</taxon>
        <taxon>Acinetobacter</taxon>
    </lineage>
</organism>
<keyword evidence="3" id="KW-1185">Reference proteome</keyword>
<reference evidence="3" key="1">
    <citation type="submission" date="2016-06" db="EMBL/GenBank/DDBJ databases">
        <authorList>
            <person name="Radolfova-Krizova L."/>
            <person name="Nemec A."/>
        </authorList>
    </citation>
    <scope>NUCLEOTIDE SEQUENCE [LARGE SCALE GENOMIC DNA]</scope>
    <source>
        <strain evidence="3">ANC 4275</strain>
    </source>
</reference>